<dbReference type="GO" id="GO:0008984">
    <property type="term" value="F:protein-glutamate methylesterase activity"/>
    <property type="evidence" value="ECO:0007669"/>
    <property type="project" value="UniProtKB-EC"/>
</dbReference>
<dbReference type="EMBL" id="LAQT01000008">
    <property type="protein sequence ID" value="KPC53111.1"/>
    <property type="molecule type" value="Genomic_DNA"/>
</dbReference>
<feature type="active site" evidence="4">
    <location>
        <position position="166"/>
    </location>
</feature>
<dbReference type="Proteomes" id="UP000037939">
    <property type="component" value="Unassembled WGS sequence"/>
</dbReference>
<dbReference type="AlphaFoldDB" id="A0A0N0XKT4"/>
<evidence type="ECO:0000256" key="2">
    <source>
        <dbReference type="ARBA" id="ARBA00039140"/>
    </source>
</evidence>
<dbReference type="PANTHER" id="PTHR42872:SF6">
    <property type="entry name" value="PROTEIN-GLUTAMATE METHYLESTERASE_PROTEIN-GLUTAMINE GLUTAMINASE"/>
    <property type="match status" value="1"/>
</dbReference>
<dbReference type="Gene3D" id="3.40.50.180">
    <property type="entry name" value="Methylesterase CheB, C-terminal domain"/>
    <property type="match status" value="1"/>
</dbReference>
<evidence type="ECO:0000313" key="6">
    <source>
        <dbReference type="EMBL" id="KPC53111.1"/>
    </source>
</evidence>
<dbReference type="RefSeq" id="WP_053937943.1">
    <property type="nucleotide sequence ID" value="NZ_LAQT01000008.1"/>
</dbReference>
<evidence type="ECO:0000313" key="7">
    <source>
        <dbReference type="Proteomes" id="UP000037939"/>
    </source>
</evidence>
<dbReference type="PROSITE" id="PS50122">
    <property type="entry name" value="CHEB"/>
    <property type="match status" value="1"/>
</dbReference>
<dbReference type="GO" id="GO:0000156">
    <property type="term" value="F:phosphorelay response regulator activity"/>
    <property type="evidence" value="ECO:0007669"/>
    <property type="project" value="InterPro"/>
</dbReference>
<evidence type="ECO:0000259" key="5">
    <source>
        <dbReference type="PROSITE" id="PS50122"/>
    </source>
</evidence>
<keyword evidence="7" id="KW-1185">Reference proteome</keyword>
<dbReference type="STRING" id="857265.WG78_11490"/>
<protein>
    <recommendedName>
        <fullName evidence="2">protein-glutamate methylesterase</fullName>
        <ecNumber evidence="2">3.1.1.61</ecNumber>
    </recommendedName>
</protein>
<feature type="domain" description="CheB-type methylesterase" evidence="5">
    <location>
        <begin position="32"/>
        <end position="224"/>
    </location>
</feature>
<dbReference type="PATRIC" id="fig|857265.3.peg.2360"/>
<gene>
    <name evidence="6" type="primary">cheB_4</name>
    <name evidence="6" type="ORF">WG78_11490</name>
</gene>
<dbReference type="EC" id="3.1.1.61" evidence="2"/>
<dbReference type="PANTHER" id="PTHR42872">
    <property type="entry name" value="PROTEIN-GLUTAMATE METHYLESTERASE/PROTEIN-GLUTAMINE GLUTAMINASE"/>
    <property type="match status" value="1"/>
</dbReference>
<organism evidence="6 7">
    <name type="scientific">Amantichitinum ursilacus</name>
    <dbReference type="NCBI Taxonomy" id="857265"/>
    <lineage>
        <taxon>Bacteria</taxon>
        <taxon>Pseudomonadati</taxon>
        <taxon>Pseudomonadota</taxon>
        <taxon>Betaproteobacteria</taxon>
        <taxon>Neisseriales</taxon>
        <taxon>Chitinibacteraceae</taxon>
        <taxon>Amantichitinum</taxon>
    </lineage>
</organism>
<name>A0A0N0XKT4_9NEIS</name>
<proteinExistence type="predicted"/>
<dbReference type="Pfam" id="PF01339">
    <property type="entry name" value="CheB_methylest"/>
    <property type="match status" value="1"/>
</dbReference>
<reference evidence="6 7" key="1">
    <citation type="submission" date="2015-07" db="EMBL/GenBank/DDBJ databases">
        <title>Draft genome sequence of the Amantichitinum ursilacus IGB-41, a new chitin-degrading bacterium.</title>
        <authorList>
            <person name="Kirstahler P."/>
            <person name="Guenther M."/>
            <person name="Grumaz C."/>
            <person name="Rupp S."/>
            <person name="Zibek S."/>
            <person name="Sohn K."/>
        </authorList>
    </citation>
    <scope>NUCLEOTIDE SEQUENCE [LARGE SCALE GENOMIC DNA]</scope>
    <source>
        <strain evidence="6 7">IGB-41</strain>
    </source>
</reference>
<keyword evidence="4" id="KW-0145">Chemotaxis</keyword>
<dbReference type="GO" id="GO:0006935">
    <property type="term" value="P:chemotaxis"/>
    <property type="evidence" value="ECO:0007669"/>
    <property type="project" value="UniProtKB-UniRule"/>
</dbReference>
<comment type="catalytic activity">
    <reaction evidence="3">
        <text>[protein]-L-glutamate 5-O-methyl ester + H2O = L-glutamyl-[protein] + methanol + H(+)</text>
        <dbReference type="Rhea" id="RHEA:23236"/>
        <dbReference type="Rhea" id="RHEA-COMP:10208"/>
        <dbReference type="Rhea" id="RHEA-COMP:10311"/>
        <dbReference type="ChEBI" id="CHEBI:15377"/>
        <dbReference type="ChEBI" id="CHEBI:15378"/>
        <dbReference type="ChEBI" id="CHEBI:17790"/>
        <dbReference type="ChEBI" id="CHEBI:29973"/>
        <dbReference type="ChEBI" id="CHEBI:82795"/>
        <dbReference type="EC" id="3.1.1.61"/>
    </reaction>
</comment>
<dbReference type="InterPro" id="IPR035909">
    <property type="entry name" value="CheB_C"/>
</dbReference>
<comment type="caution">
    <text evidence="6">The sequence shown here is derived from an EMBL/GenBank/DDBJ whole genome shotgun (WGS) entry which is preliminary data.</text>
</comment>
<dbReference type="OrthoDB" id="9793421at2"/>
<keyword evidence="1 4" id="KW-0378">Hydrolase</keyword>
<dbReference type="InterPro" id="IPR000673">
    <property type="entry name" value="Sig_transdc_resp-reg_Me-estase"/>
</dbReference>
<feature type="active site" evidence="4">
    <location>
        <position position="44"/>
    </location>
</feature>
<evidence type="ECO:0000256" key="4">
    <source>
        <dbReference type="PROSITE-ProRule" id="PRU00050"/>
    </source>
</evidence>
<evidence type="ECO:0000256" key="1">
    <source>
        <dbReference type="ARBA" id="ARBA00022801"/>
    </source>
</evidence>
<accession>A0A0N0XKT4</accession>
<evidence type="ECO:0000256" key="3">
    <source>
        <dbReference type="ARBA" id="ARBA00048267"/>
    </source>
</evidence>
<dbReference type="CDD" id="cd16432">
    <property type="entry name" value="CheB_Rec"/>
    <property type="match status" value="1"/>
</dbReference>
<dbReference type="GO" id="GO:0005737">
    <property type="term" value="C:cytoplasm"/>
    <property type="evidence" value="ECO:0007669"/>
    <property type="project" value="InterPro"/>
</dbReference>
<feature type="active site" evidence="4">
    <location>
        <position position="70"/>
    </location>
</feature>
<sequence length="226" mass="23707">MMTRPAGSAINSPIGVPSLSADVILPLKPRPPVCTGPVIVVGASTGGTEALKTFLLPFAKDAPPILIAQHMPESFTHSFAARLDAICTVKVKEAEQGERLLPGHAYIAPGHSHLLLANIGGHWGCELSQGQPVNRHRPSVDVLFRSAANLGGRQIVGVILTGMGRDGAQGMLEMKQSGARNLAQDEASCVVFGMPKEAIISGGVDEVLPLKDIAARVLALLRTPPR</sequence>
<dbReference type="SUPFAM" id="SSF52738">
    <property type="entry name" value="Methylesterase CheB, C-terminal domain"/>
    <property type="match status" value="1"/>
</dbReference>